<feature type="region of interest" description="Disordered" evidence="5">
    <location>
        <begin position="86"/>
        <end position="107"/>
    </location>
</feature>
<dbReference type="Pfam" id="PF00108">
    <property type="entry name" value="Thiolase_N"/>
    <property type="match status" value="1"/>
</dbReference>
<gene>
    <name evidence="8" type="ORF">PtA15_6A290</name>
</gene>
<organism evidence="8 9">
    <name type="scientific">Puccinia triticina</name>
    <dbReference type="NCBI Taxonomy" id="208348"/>
    <lineage>
        <taxon>Eukaryota</taxon>
        <taxon>Fungi</taxon>
        <taxon>Dikarya</taxon>
        <taxon>Basidiomycota</taxon>
        <taxon>Pucciniomycotina</taxon>
        <taxon>Pucciniomycetes</taxon>
        <taxon>Pucciniales</taxon>
        <taxon>Pucciniaceae</taxon>
        <taxon>Puccinia</taxon>
    </lineage>
</organism>
<evidence type="ECO:0000259" key="7">
    <source>
        <dbReference type="Pfam" id="PF02803"/>
    </source>
</evidence>
<evidence type="ECO:0000256" key="3">
    <source>
        <dbReference type="ARBA" id="ARBA00023315"/>
    </source>
</evidence>
<feature type="domain" description="Thiolase C-terminal" evidence="7">
    <location>
        <begin position="206"/>
        <end position="279"/>
    </location>
</feature>
<dbReference type="RefSeq" id="XP_053021217.1">
    <property type="nucleotide sequence ID" value="XM_053169980.1"/>
</dbReference>
<dbReference type="Pfam" id="PF02803">
    <property type="entry name" value="Thiolase_C"/>
    <property type="match status" value="1"/>
</dbReference>
<dbReference type="InterPro" id="IPR016039">
    <property type="entry name" value="Thiolase-like"/>
</dbReference>
<evidence type="ECO:0000256" key="4">
    <source>
        <dbReference type="RuleBase" id="RU003557"/>
    </source>
</evidence>
<keyword evidence="2 4" id="KW-0808">Transferase</keyword>
<dbReference type="GeneID" id="77810875"/>
<name>A0ABY7CSF7_9BASI</name>
<evidence type="ECO:0000259" key="6">
    <source>
        <dbReference type="Pfam" id="PF00108"/>
    </source>
</evidence>
<dbReference type="Proteomes" id="UP001164743">
    <property type="component" value="Chromosome 6A"/>
</dbReference>
<feature type="region of interest" description="Disordered" evidence="5">
    <location>
        <begin position="1"/>
        <end position="69"/>
    </location>
</feature>
<dbReference type="PANTHER" id="PTHR18919:SF156">
    <property type="entry name" value="ACETYL-COA ACETYLTRANSFERASE, MITOCHONDRIAL"/>
    <property type="match status" value="1"/>
</dbReference>
<sequence>MAPIRTPRLRLPARSNRSQKLPEKAVNAPKASGIQKKSRREPSPPPPPPRSSSLGRAASNCINPNEPADLALDPEIERLDEQFHKENPARQPAQHPPAKTTNESAATTGTKIESLADFVTKFAWEAGAFKDKIIPVEINVKLLDKVTIVSKDEDHINIKFDKVRTLKPVFKNERGTVTAANTFTLNDGASAVVLITAEESRLRGIKKLAKIISYAEAACAPINFPIAPTLGIPMALDKAGLEFKDMTKIKINDAFPVAALASMKILEIKAEKVNVNGGAHGAQTTANSDVAPNRTEKDTFPVEAPAAKRSQYSQVLMVSTHPQPLY</sequence>
<dbReference type="SUPFAM" id="SSF53901">
    <property type="entry name" value="Thiolase-like"/>
    <property type="match status" value="2"/>
</dbReference>
<evidence type="ECO:0000256" key="1">
    <source>
        <dbReference type="ARBA" id="ARBA00010982"/>
    </source>
</evidence>
<dbReference type="InterPro" id="IPR020617">
    <property type="entry name" value="Thiolase_C"/>
</dbReference>
<dbReference type="Gene3D" id="3.40.47.10">
    <property type="match status" value="1"/>
</dbReference>
<evidence type="ECO:0000256" key="5">
    <source>
        <dbReference type="SAM" id="MobiDB-lite"/>
    </source>
</evidence>
<comment type="similarity">
    <text evidence="1 4">Belongs to the thiolase-like superfamily. Thiolase family.</text>
</comment>
<accession>A0ABY7CSF7</accession>
<protein>
    <submittedName>
        <fullName evidence="8">Uncharacterized protein</fullName>
    </submittedName>
</protein>
<keyword evidence="3 4" id="KW-0012">Acyltransferase</keyword>
<evidence type="ECO:0000313" key="8">
    <source>
        <dbReference type="EMBL" id="WAQ85662.1"/>
    </source>
</evidence>
<evidence type="ECO:0000256" key="2">
    <source>
        <dbReference type="ARBA" id="ARBA00022679"/>
    </source>
</evidence>
<proteinExistence type="inferred from homology"/>
<reference evidence="8" key="1">
    <citation type="submission" date="2022-10" db="EMBL/GenBank/DDBJ databases">
        <title>Puccinia triticina Genome sequencing and assembly.</title>
        <authorList>
            <person name="Li C."/>
        </authorList>
    </citation>
    <scope>NUCLEOTIDE SEQUENCE</scope>
    <source>
        <strain evidence="8">Pt15</strain>
    </source>
</reference>
<evidence type="ECO:0000313" key="9">
    <source>
        <dbReference type="Proteomes" id="UP001164743"/>
    </source>
</evidence>
<keyword evidence="9" id="KW-1185">Reference proteome</keyword>
<dbReference type="EMBL" id="CP110426">
    <property type="protein sequence ID" value="WAQ85662.1"/>
    <property type="molecule type" value="Genomic_DNA"/>
</dbReference>
<dbReference type="PANTHER" id="PTHR18919">
    <property type="entry name" value="ACETYL-COA C-ACYLTRANSFERASE"/>
    <property type="match status" value="1"/>
</dbReference>
<dbReference type="InterPro" id="IPR020616">
    <property type="entry name" value="Thiolase_N"/>
</dbReference>
<feature type="domain" description="Thiolase N-terminal" evidence="6">
    <location>
        <begin position="122"/>
        <end position="197"/>
    </location>
</feature>